<comment type="subcellular location">
    <subcellularLocation>
        <location evidence="1">Membrane</location>
        <topology evidence="1">Multi-pass membrane protein</topology>
    </subcellularLocation>
</comment>
<feature type="transmembrane region" description="Helical" evidence="8">
    <location>
        <begin position="57"/>
        <end position="76"/>
    </location>
</feature>
<dbReference type="PANTHER" id="PTHR42751">
    <property type="entry name" value="SODIUM/HYDROGEN EXCHANGER FAMILY/TRKA DOMAIN PROTEIN"/>
    <property type="match status" value="1"/>
</dbReference>
<dbReference type="AlphaFoldDB" id="A0A521F3J1"/>
<keyword evidence="4" id="KW-0406">Ion transport</keyword>
<evidence type="ECO:0000256" key="1">
    <source>
        <dbReference type="ARBA" id="ARBA00004141"/>
    </source>
</evidence>
<evidence type="ECO:0000256" key="2">
    <source>
        <dbReference type="ARBA" id="ARBA00005551"/>
    </source>
</evidence>
<dbReference type="InterPro" id="IPR038770">
    <property type="entry name" value="Na+/solute_symporter_sf"/>
</dbReference>
<evidence type="ECO:0000256" key="7">
    <source>
        <dbReference type="ARBA" id="ARBA00023136"/>
    </source>
</evidence>
<dbReference type="OrthoDB" id="9781411at2"/>
<evidence type="ECO:0000256" key="8">
    <source>
        <dbReference type="SAM" id="Phobius"/>
    </source>
</evidence>
<dbReference type="Pfam" id="PF02080">
    <property type="entry name" value="TrkA_C"/>
    <property type="match status" value="1"/>
</dbReference>
<evidence type="ECO:0000256" key="5">
    <source>
        <dbReference type="ARBA" id="ARBA00022692"/>
    </source>
</evidence>
<feature type="transmembrane region" description="Helical" evidence="8">
    <location>
        <begin position="147"/>
        <end position="168"/>
    </location>
</feature>
<dbReference type="InterPro" id="IPR036291">
    <property type="entry name" value="NAD(P)-bd_dom_sf"/>
</dbReference>
<feature type="transmembrane region" description="Helical" evidence="8">
    <location>
        <begin position="116"/>
        <end position="135"/>
    </location>
</feature>
<evidence type="ECO:0000256" key="4">
    <source>
        <dbReference type="ARBA" id="ARBA00022538"/>
    </source>
</evidence>
<dbReference type="Gene3D" id="3.30.70.1450">
    <property type="entry name" value="Regulator of K+ conductance, C-terminal domain"/>
    <property type="match status" value="1"/>
</dbReference>
<evidence type="ECO:0000259" key="9">
    <source>
        <dbReference type="PROSITE" id="PS51201"/>
    </source>
</evidence>
<sequence>MDLFILKQILIIFALSTLVNFIFTKIKIPTIVGYLLTGILAGPHLLALISAKHEIELLAEIGVILLLFTIGLEFSLTHLLKIRKLVFFGGLLQVSLTVGVFYVASNFYDLSWQSGLFIGFLSALSSSAIVLKLLQERSELTSNYGRTTLGILIFQDILLVPLLLFANLMGGDNVDITREILILSLKTAFIIGFVYVGSKWLLPMLLHMIAKTRNQELFMMSILLICLTIALLTYQLGMSLAFGAFLAGLMISNSQYSHSAFSNIVLFKDTFTSFFFVSIGMLLDLNFVIDNYQLVIISVVLVIVVKSVIAGGTGFIMGHTFRGTIVVGLALSQVGEFSFILAKIGQSNAIISDFYYQLFLAVAVITMALTPFLMRYSLPFANLLMKLPLPKILINGIFPLKEVDIPDIKSHLVIIGTDKSALSLSLMAKLNNLQQVSIVFDPMVAKEKLRGGDLTVYGDAVNEPILLKAHVETADIVIVSIGNLIPTMTIVEKVRRINPNAYIIVKAKNIDNLEQLYQLGADQILPEKLEIAIDLFTRILVKKSYPQREVSRILTHIRHLNLGKFSEKDIINPPTVFYELRNMSISAIKIEPDSEADRKTLLETQLRSKTGVTLVAIKRDTTIIEHPEPDIVFKANDIVYVLGKPEQVNLAYDLFSNPT</sequence>
<dbReference type="PROSITE" id="PS51202">
    <property type="entry name" value="RCK_C"/>
    <property type="match status" value="1"/>
</dbReference>
<keyword evidence="3" id="KW-0813">Transport</keyword>
<dbReference type="Pfam" id="PF02254">
    <property type="entry name" value="TrkA_N"/>
    <property type="match status" value="1"/>
</dbReference>
<dbReference type="GO" id="GO:0008324">
    <property type="term" value="F:monoatomic cation transmembrane transporter activity"/>
    <property type="evidence" value="ECO:0007669"/>
    <property type="project" value="InterPro"/>
</dbReference>
<feature type="transmembrane region" description="Helical" evidence="8">
    <location>
        <begin position="85"/>
        <end position="104"/>
    </location>
</feature>
<gene>
    <name evidence="11" type="ORF">SAMN06265379_11348</name>
</gene>
<name>A0A521F3J1_SACCC</name>
<feature type="domain" description="RCK N-terminal" evidence="9">
    <location>
        <begin position="409"/>
        <end position="526"/>
    </location>
</feature>
<feature type="transmembrane region" description="Helical" evidence="8">
    <location>
        <begin position="31"/>
        <end position="51"/>
    </location>
</feature>
<keyword evidence="5 8" id="KW-0812">Transmembrane</keyword>
<proteinExistence type="inferred from homology"/>
<dbReference type="InterPro" id="IPR003148">
    <property type="entry name" value="RCK_N"/>
</dbReference>
<dbReference type="GO" id="GO:0006813">
    <property type="term" value="P:potassium ion transport"/>
    <property type="evidence" value="ECO:0007669"/>
    <property type="project" value="UniProtKB-KW"/>
</dbReference>
<dbReference type="SUPFAM" id="SSF51735">
    <property type="entry name" value="NAD(P)-binding Rossmann-fold domains"/>
    <property type="match status" value="1"/>
</dbReference>
<feature type="transmembrane region" description="Helical" evidence="8">
    <location>
        <begin position="222"/>
        <end position="251"/>
    </location>
</feature>
<dbReference type="Proteomes" id="UP000319040">
    <property type="component" value="Unassembled WGS sequence"/>
</dbReference>
<feature type="transmembrane region" description="Helical" evidence="8">
    <location>
        <begin position="271"/>
        <end position="289"/>
    </location>
</feature>
<evidence type="ECO:0000256" key="3">
    <source>
        <dbReference type="ARBA" id="ARBA00022448"/>
    </source>
</evidence>
<dbReference type="PANTHER" id="PTHR42751:SF3">
    <property type="entry name" value="SODIUM_GLUTAMATE SYMPORTER"/>
    <property type="match status" value="1"/>
</dbReference>
<feature type="transmembrane region" description="Helical" evidence="8">
    <location>
        <begin position="6"/>
        <end position="24"/>
    </location>
</feature>
<dbReference type="Gene3D" id="3.40.50.720">
    <property type="entry name" value="NAD(P)-binding Rossmann-like Domain"/>
    <property type="match status" value="1"/>
</dbReference>
<dbReference type="PROSITE" id="PS51201">
    <property type="entry name" value="RCK_N"/>
    <property type="match status" value="1"/>
</dbReference>
<dbReference type="GO" id="GO:0016020">
    <property type="term" value="C:membrane"/>
    <property type="evidence" value="ECO:0007669"/>
    <property type="project" value="UniProtKB-SubCell"/>
</dbReference>
<dbReference type="Pfam" id="PF00999">
    <property type="entry name" value="Na_H_Exchanger"/>
    <property type="match status" value="1"/>
</dbReference>
<feature type="transmembrane region" description="Helical" evidence="8">
    <location>
        <begin position="354"/>
        <end position="374"/>
    </location>
</feature>
<keyword evidence="4" id="KW-0633">Potassium transport</keyword>
<organism evidence="11 12">
    <name type="scientific">Saccharicrinis carchari</name>
    <dbReference type="NCBI Taxonomy" id="1168039"/>
    <lineage>
        <taxon>Bacteria</taxon>
        <taxon>Pseudomonadati</taxon>
        <taxon>Bacteroidota</taxon>
        <taxon>Bacteroidia</taxon>
        <taxon>Marinilabiliales</taxon>
        <taxon>Marinilabiliaceae</taxon>
        <taxon>Saccharicrinis</taxon>
    </lineage>
</organism>
<feature type="domain" description="RCK C-terminal" evidence="10">
    <location>
        <begin position="573"/>
        <end position="657"/>
    </location>
</feature>
<reference evidence="11 12" key="1">
    <citation type="submission" date="2017-05" db="EMBL/GenBank/DDBJ databases">
        <authorList>
            <person name="Varghese N."/>
            <person name="Submissions S."/>
        </authorList>
    </citation>
    <scope>NUCLEOTIDE SEQUENCE [LARGE SCALE GENOMIC DNA]</scope>
    <source>
        <strain evidence="11 12">DSM 27040</strain>
    </source>
</reference>
<evidence type="ECO:0000259" key="10">
    <source>
        <dbReference type="PROSITE" id="PS51202"/>
    </source>
</evidence>
<feature type="transmembrane region" description="Helical" evidence="8">
    <location>
        <begin position="323"/>
        <end position="342"/>
    </location>
</feature>
<keyword evidence="4" id="KW-0630">Potassium</keyword>
<dbReference type="GO" id="GO:1902600">
    <property type="term" value="P:proton transmembrane transport"/>
    <property type="evidence" value="ECO:0007669"/>
    <property type="project" value="InterPro"/>
</dbReference>
<dbReference type="Gene3D" id="1.20.1530.20">
    <property type="match status" value="1"/>
</dbReference>
<dbReference type="InterPro" id="IPR036721">
    <property type="entry name" value="RCK_C_sf"/>
</dbReference>
<feature type="transmembrane region" description="Helical" evidence="8">
    <location>
        <begin position="294"/>
        <end position="317"/>
    </location>
</feature>
<dbReference type="InterPro" id="IPR006153">
    <property type="entry name" value="Cation/H_exchanger_TM"/>
</dbReference>
<evidence type="ECO:0000313" key="12">
    <source>
        <dbReference type="Proteomes" id="UP000319040"/>
    </source>
</evidence>
<keyword evidence="7 8" id="KW-0472">Membrane</keyword>
<comment type="similarity">
    <text evidence="2">Belongs to the monovalent cation:proton antiporter 2 (CPA2) transporter (TC 2.A.37) family.</text>
</comment>
<dbReference type="InterPro" id="IPR006037">
    <property type="entry name" value="RCK_C"/>
</dbReference>
<accession>A0A521F3J1</accession>
<dbReference type="EMBL" id="FXTB01000013">
    <property type="protein sequence ID" value="SMO90181.1"/>
    <property type="molecule type" value="Genomic_DNA"/>
</dbReference>
<dbReference type="GO" id="GO:0015297">
    <property type="term" value="F:antiporter activity"/>
    <property type="evidence" value="ECO:0007669"/>
    <property type="project" value="InterPro"/>
</dbReference>
<feature type="transmembrane region" description="Helical" evidence="8">
    <location>
        <begin position="180"/>
        <end position="202"/>
    </location>
</feature>
<dbReference type="SUPFAM" id="SSF116726">
    <property type="entry name" value="TrkA C-terminal domain-like"/>
    <property type="match status" value="1"/>
</dbReference>
<protein>
    <submittedName>
        <fullName evidence="11">Kef-type potassium/proton antiporter, CPA2 family</fullName>
    </submittedName>
</protein>
<evidence type="ECO:0000256" key="6">
    <source>
        <dbReference type="ARBA" id="ARBA00022989"/>
    </source>
</evidence>
<keyword evidence="6 8" id="KW-1133">Transmembrane helix</keyword>
<evidence type="ECO:0000313" key="11">
    <source>
        <dbReference type="EMBL" id="SMO90181.1"/>
    </source>
</evidence>
<keyword evidence="12" id="KW-1185">Reference proteome</keyword>
<dbReference type="RefSeq" id="WP_142534670.1">
    <property type="nucleotide sequence ID" value="NZ_FXTB01000013.1"/>
</dbReference>